<reference evidence="1 2" key="1">
    <citation type="submission" date="2019-06" db="EMBL/GenBank/DDBJ databases">
        <title>A novel bacterium of genus Amaricoccus, isolated from marine sediment.</title>
        <authorList>
            <person name="Huang H."/>
            <person name="Mo K."/>
            <person name="Hu Y."/>
        </authorList>
    </citation>
    <scope>NUCLEOTIDE SEQUENCE [LARGE SCALE GENOMIC DNA]</scope>
    <source>
        <strain evidence="1 2">HB172011</strain>
    </source>
</reference>
<protein>
    <submittedName>
        <fullName evidence="1">Uncharacterized protein</fullName>
    </submittedName>
</protein>
<dbReference type="Proteomes" id="UP000319255">
    <property type="component" value="Unassembled WGS sequence"/>
</dbReference>
<evidence type="ECO:0000313" key="1">
    <source>
        <dbReference type="EMBL" id="TPE47007.1"/>
    </source>
</evidence>
<proteinExistence type="predicted"/>
<name>A0A501WIP0_9RHOB</name>
<dbReference type="InterPro" id="IPR045386">
    <property type="entry name" value="DUF6525"/>
</dbReference>
<dbReference type="AlphaFoldDB" id="A0A501WIP0"/>
<gene>
    <name evidence="1" type="ORF">FJM51_20875</name>
</gene>
<dbReference type="EMBL" id="VFRP01000036">
    <property type="protein sequence ID" value="TPE47007.1"/>
    <property type="molecule type" value="Genomic_DNA"/>
</dbReference>
<comment type="caution">
    <text evidence="1">The sequence shown here is derived from an EMBL/GenBank/DDBJ whole genome shotgun (WGS) entry which is preliminary data.</text>
</comment>
<sequence length="68" mass="7607">MADYDRLPADLRAWLAQAALPWSPRSVSRAFGRALARRRGDRTAALAELDRLQERRLAASRLTGRTAS</sequence>
<keyword evidence="2" id="KW-1185">Reference proteome</keyword>
<dbReference type="Pfam" id="PF20135">
    <property type="entry name" value="DUF6525"/>
    <property type="match status" value="1"/>
</dbReference>
<accession>A0A501WIP0</accession>
<evidence type="ECO:0000313" key="2">
    <source>
        <dbReference type="Proteomes" id="UP000319255"/>
    </source>
</evidence>
<organism evidence="1 2">
    <name type="scientific">Amaricoccus solimangrovi</name>
    <dbReference type="NCBI Taxonomy" id="2589815"/>
    <lineage>
        <taxon>Bacteria</taxon>
        <taxon>Pseudomonadati</taxon>
        <taxon>Pseudomonadota</taxon>
        <taxon>Alphaproteobacteria</taxon>
        <taxon>Rhodobacterales</taxon>
        <taxon>Paracoccaceae</taxon>
        <taxon>Amaricoccus</taxon>
    </lineage>
</organism>